<dbReference type="EMBL" id="CM042012">
    <property type="protein sequence ID" value="KAI3750521.1"/>
    <property type="molecule type" value="Genomic_DNA"/>
</dbReference>
<reference evidence="2" key="1">
    <citation type="journal article" date="2022" name="Mol. Ecol. Resour.">
        <title>The genomes of chicory, endive, great burdock and yacon provide insights into Asteraceae palaeo-polyploidization history and plant inulin production.</title>
        <authorList>
            <person name="Fan W."/>
            <person name="Wang S."/>
            <person name="Wang H."/>
            <person name="Wang A."/>
            <person name="Jiang F."/>
            <person name="Liu H."/>
            <person name="Zhao H."/>
            <person name="Xu D."/>
            <person name="Zhang Y."/>
        </authorList>
    </citation>
    <scope>NUCLEOTIDE SEQUENCE [LARGE SCALE GENOMIC DNA]</scope>
    <source>
        <strain evidence="2">cv. Punajuju</strain>
    </source>
</reference>
<protein>
    <submittedName>
        <fullName evidence="1">Uncharacterized protein</fullName>
    </submittedName>
</protein>
<reference evidence="1 2" key="2">
    <citation type="journal article" date="2022" name="Mol. Ecol. Resour.">
        <title>The genomes of chicory, endive, great burdock and yacon provide insights into Asteraceae paleo-polyploidization history and plant inulin production.</title>
        <authorList>
            <person name="Fan W."/>
            <person name="Wang S."/>
            <person name="Wang H."/>
            <person name="Wang A."/>
            <person name="Jiang F."/>
            <person name="Liu H."/>
            <person name="Zhao H."/>
            <person name="Xu D."/>
            <person name="Zhang Y."/>
        </authorList>
    </citation>
    <scope>NUCLEOTIDE SEQUENCE [LARGE SCALE GENOMIC DNA]</scope>
    <source>
        <strain evidence="2">cv. Punajuju</strain>
        <tissue evidence="1">Leaves</tissue>
    </source>
</reference>
<dbReference type="Proteomes" id="UP001055811">
    <property type="component" value="Linkage Group LG04"/>
</dbReference>
<keyword evidence="2" id="KW-1185">Reference proteome</keyword>
<name>A0ACB9DWA6_CICIN</name>
<accession>A0ACB9DWA6</accession>
<evidence type="ECO:0000313" key="2">
    <source>
        <dbReference type="Proteomes" id="UP001055811"/>
    </source>
</evidence>
<organism evidence="1 2">
    <name type="scientific">Cichorium intybus</name>
    <name type="common">Chicory</name>
    <dbReference type="NCBI Taxonomy" id="13427"/>
    <lineage>
        <taxon>Eukaryota</taxon>
        <taxon>Viridiplantae</taxon>
        <taxon>Streptophyta</taxon>
        <taxon>Embryophyta</taxon>
        <taxon>Tracheophyta</taxon>
        <taxon>Spermatophyta</taxon>
        <taxon>Magnoliopsida</taxon>
        <taxon>eudicotyledons</taxon>
        <taxon>Gunneridae</taxon>
        <taxon>Pentapetalae</taxon>
        <taxon>asterids</taxon>
        <taxon>campanulids</taxon>
        <taxon>Asterales</taxon>
        <taxon>Asteraceae</taxon>
        <taxon>Cichorioideae</taxon>
        <taxon>Cichorieae</taxon>
        <taxon>Cichoriinae</taxon>
        <taxon>Cichorium</taxon>
    </lineage>
</organism>
<comment type="caution">
    <text evidence="1">The sequence shown here is derived from an EMBL/GenBank/DDBJ whole genome shotgun (WGS) entry which is preliminary data.</text>
</comment>
<evidence type="ECO:0000313" key="1">
    <source>
        <dbReference type="EMBL" id="KAI3750521.1"/>
    </source>
</evidence>
<sequence>MRVLMELGWFDFGSSMAEYASSEMVISPEENLVGERECYRRRDGGGEGCIVESIVIGLGSHRRRSRMVLGYFGVGPGSLHGSWTRGIRQTQY</sequence>
<gene>
    <name evidence="1" type="ORF">L2E82_21161</name>
</gene>
<proteinExistence type="predicted"/>